<gene>
    <name evidence="1" type="ORF">BpHYR1_006286</name>
</gene>
<reference evidence="1 2" key="1">
    <citation type="journal article" date="2018" name="Sci. Rep.">
        <title>Genomic signatures of local adaptation to the degree of environmental predictability in rotifers.</title>
        <authorList>
            <person name="Franch-Gras L."/>
            <person name="Hahn C."/>
            <person name="Garcia-Roger E.M."/>
            <person name="Carmona M.J."/>
            <person name="Serra M."/>
            <person name="Gomez A."/>
        </authorList>
    </citation>
    <scope>NUCLEOTIDE SEQUENCE [LARGE SCALE GENOMIC DNA]</scope>
    <source>
        <strain evidence="1">HYR1</strain>
    </source>
</reference>
<proteinExistence type="predicted"/>
<dbReference type="Proteomes" id="UP000276133">
    <property type="component" value="Unassembled WGS sequence"/>
</dbReference>
<dbReference type="EMBL" id="REGN01003841">
    <property type="protein sequence ID" value="RNA20489.1"/>
    <property type="molecule type" value="Genomic_DNA"/>
</dbReference>
<evidence type="ECO:0000313" key="1">
    <source>
        <dbReference type="EMBL" id="RNA20489.1"/>
    </source>
</evidence>
<protein>
    <submittedName>
        <fullName evidence="1">Uncharacterized protein</fullName>
    </submittedName>
</protein>
<name>A0A3M7RAJ3_BRAPC</name>
<evidence type="ECO:0000313" key="2">
    <source>
        <dbReference type="Proteomes" id="UP000276133"/>
    </source>
</evidence>
<keyword evidence="2" id="KW-1185">Reference proteome</keyword>
<dbReference type="AlphaFoldDB" id="A0A3M7RAJ3"/>
<comment type="caution">
    <text evidence="1">The sequence shown here is derived from an EMBL/GenBank/DDBJ whole genome shotgun (WGS) entry which is preliminary data.</text>
</comment>
<organism evidence="1 2">
    <name type="scientific">Brachionus plicatilis</name>
    <name type="common">Marine rotifer</name>
    <name type="synonym">Brachionus muelleri</name>
    <dbReference type="NCBI Taxonomy" id="10195"/>
    <lineage>
        <taxon>Eukaryota</taxon>
        <taxon>Metazoa</taxon>
        <taxon>Spiralia</taxon>
        <taxon>Gnathifera</taxon>
        <taxon>Rotifera</taxon>
        <taxon>Eurotatoria</taxon>
        <taxon>Monogononta</taxon>
        <taxon>Pseudotrocha</taxon>
        <taxon>Ploima</taxon>
        <taxon>Brachionidae</taxon>
        <taxon>Brachionus</taxon>
    </lineage>
</organism>
<accession>A0A3M7RAJ3</accession>
<sequence>MNQYARSSIKFFLNYLKILHEAIRSNDAKAKEPKLFCKMLNYKQICLMHYFDLNLDVIAKKIAILIKLI</sequence>